<evidence type="ECO:0000256" key="4">
    <source>
        <dbReference type="ARBA" id="ARBA00023270"/>
    </source>
</evidence>
<dbReference type="PANTHER" id="PTHR47916">
    <property type="entry name" value="FRUCTOSE-BISPHOSPHATE ALDOLASE CLASS 1"/>
    <property type="match status" value="1"/>
</dbReference>
<dbReference type="PIRSF" id="PIRSF038992">
    <property type="entry name" value="Aldolase_Ia"/>
    <property type="match status" value="1"/>
</dbReference>
<dbReference type="STRING" id="1121439.dsat_0413"/>
<dbReference type="GO" id="GO:0009073">
    <property type="term" value="P:aromatic amino acid family biosynthetic process"/>
    <property type="evidence" value="ECO:0007669"/>
    <property type="project" value="UniProtKB-KW"/>
</dbReference>
<dbReference type="GO" id="GO:0016836">
    <property type="term" value="F:hydro-lyase activity"/>
    <property type="evidence" value="ECO:0007669"/>
    <property type="project" value="InterPro"/>
</dbReference>
<dbReference type="Gene3D" id="3.20.20.70">
    <property type="entry name" value="Aldolase class I"/>
    <property type="match status" value="1"/>
</dbReference>
<dbReference type="GO" id="GO:0008652">
    <property type="term" value="P:amino acid biosynthetic process"/>
    <property type="evidence" value="ECO:0007669"/>
    <property type="project" value="UniProtKB-KW"/>
</dbReference>
<dbReference type="Proteomes" id="UP000014975">
    <property type="component" value="Unassembled WGS sequence"/>
</dbReference>
<evidence type="ECO:0000313" key="8">
    <source>
        <dbReference type="Proteomes" id="UP000014975"/>
    </source>
</evidence>
<keyword evidence="2" id="KW-0808">Transferase</keyword>
<dbReference type="GO" id="GO:0016740">
    <property type="term" value="F:transferase activity"/>
    <property type="evidence" value="ECO:0007669"/>
    <property type="project" value="UniProtKB-KW"/>
</dbReference>
<protein>
    <recommendedName>
        <fullName evidence="5">2-amino-3,7-dideoxy-D-threo-hept-6-ulosonate synthase</fullName>
        <ecNumber evidence="5">2.2.1.10</ecNumber>
    </recommendedName>
</protein>
<feature type="active site" description="Proton donor" evidence="6">
    <location>
        <position position="151"/>
    </location>
</feature>
<dbReference type="AlphaFoldDB" id="S7T783"/>
<dbReference type="InterPro" id="IPR050456">
    <property type="entry name" value="DeoC/FbaB_aldolase"/>
</dbReference>
<keyword evidence="4" id="KW-0704">Schiff base</keyword>
<evidence type="ECO:0000256" key="1">
    <source>
        <dbReference type="ARBA" id="ARBA00022605"/>
    </source>
</evidence>
<dbReference type="EC" id="2.2.1.10" evidence="5"/>
<dbReference type="PATRIC" id="fig|1121439.3.peg.1765"/>
<dbReference type="CDD" id="cd00958">
    <property type="entry name" value="DhnA"/>
    <property type="match status" value="1"/>
</dbReference>
<dbReference type="SUPFAM" id="SSF51569">
    <property type="entry name" value="Aldolase"/>
    <property type="match status" value="1"/>
</dbReference>
<dbReference type="eggNOG" id="COG1830">
    <property type="taxonomic scope" value="Bacteria"/>
</dbReference>
<dbReference type="InterPro" id="IPR041720">
    <property type="entry name" value="FbaB-like"/>
</dbReference>
<accession>S7T783</accession>
<dbReference type="NCBIfam" id="NF005556">
    <property type="entry name" value="PRK07226.1"/>
    <property type="match status" value="1"/>
</dbReference>
<evidence type="ECO:0000256" key="5">
    <source>
        <dbReference type="NCBIfam" id="TIGR01949"/>
    </source>
</evidence>
<organism evidence="7 8">
    <name type="scientific">Alkalidesulfovibrio alkalitolerans DSM 16529</name>
    <dbReference type="NCBI Taxonomy" id="1121439"/>
    <lineage>
        <taxon>Bacteria</taxon>
        <taxon>Pseudomonadati</taxon>
        <taxon>Thermodesulfobacteriota</taxon>
        <taxon>Desulfovibrionia</taxon>
        <taxon>Desulfovibrionales</taxon>
        <taxon>Desulfovibrionaceae</taxon>
        <taxon>Alkalidesulfovibrio</taxon>
    </lineage>
</organism>
<proteinExistence type="inferred from homology"/>
<keyword evidence="8" id="KW-1185">Reference proteome</keyword>
<keyword evidence="3" id="KW-0057">Aromatic amino acid biosynthesis</keyword>
<keyword evidence="1" id="KW-0028">Amino-acid biosynthesis</keyword>
<evidence type="ECO:0000313" key="7">
    <source>
        <dbReference type="EMBL" id="EPR32972.1"/>
    </source>
</evidence>
<dbReference type="NCBIfam" id="TIGR01949">
    <property type="entry name" value="ADH_synth"/>
    <property type="match status" value="1"/>
</dbReference>
<dbReference type="Pfam" id="PF01791">
    <property type="entry name" value="DeoC"/>
    <property type="match status" value="1"/>
</dbReference>
<dbReference type="InterPro" id="IPR010210">
    <property type="entry name" value="ADH_synthase"/>
</dbReference>
<sequence>MDQGSIQIGKSIRLERIFNRQTRRAIVVPLDHGVSVGPIYGLVDLRETVNHIASGGANAVLMQKGLIRCGHRGGGKDIGLICHLSASTALSPFPNAKCIVATVEDAICLGADAVSLHINLGDETERDMLRDLGRVTSDAARYGIPVLAMMYARGPKIDNPYDPDVVAHCARTGVELGADVIKVPYTGDIESFARVVEACCVPVLIAGGEKLENTRDLVQMVHDSVLAGGRGLSIGRNIFQADDPRAVVRALRGVVHEDWEVAQAMEFLETGKEA</sequence>
<evidence type="ECO:0000256" key="2">
    <source>
        <dbReference type="ARBA" id="ARBA00022679"/>
    </source>
</evidence>
<evidence type="ECO:0000256" key="3">
    <source>
        <dbReference type="ARBA" id="ARBA00023141"/>
    </source>
</evidence>
<dbReference type="HAMAP" id="MF_00960">
    <property type="entry name" value="ADH_synthase"/>
    <property type="match status" value="1"/>
</dbReference>
<comment type="caution">
    <text evidence="7">The sequence shown here is derived from an EMBL/GenBank/DDBJ whole genome shotgun (WGS) entry which is preliminary data.</text>
</comment>
<feature type="active site" description="Schiff-base intermediate with dihydroxyacetone-P" evidence="6">
    <location>
        <position position="182"/>
    </location>
</feature>
<evidence type="ECO:0000256" key="6">
    <source>
        <dbReference type="PIRSR" id="PIRSR038992-1"/>
    </source>
</evidence>
<dbReference type="EMBL" id="ATHI01000026">
    <property type="protein sequence ID" value="EPR32972.1"/>
    <property type="molecule type" value="Genomic_DNA"/>
</dbReference>
<dbReference type="InterPro" id="IPR002915">
    <property type="entry name" value="DeoC/FbaB/LacD_aldolase"/>
</dbReference>
<dbReference type="GO" id="GO:0004332">
    <property type="term" value="F:fructose-bisphosphate aldolase activity"/>
    <property type="evidence" value="ECO:0007669"/>
    <property type="project" value="InterPro"/>
</dbReference>
<dbReference type="RefSeq" id="WP_020887107.1">
    <property type="nucleotide sequence ID" value="NZ_ATHI01000026.1"/>
</dbReference>
<gene>
    <name evidence="7" type="ORF">dsat_0413</name>
</gene>
<dbReference type="InterPro" id="IPR013785">
    <property type="entry name" value="Aldolase_TIM"/>
</dbReference>
<reference evidence="7 8" key="1">
    <citation type="journal article" date="2013" name="Genome Announc.">
        <title>Draft genome sequences for three mercury-methylating, sulfate-reducing bacteria.</title>
        <authorList>
            <person name="Brown S.D."/>
            <person name="Hurt R.A.Jr."/>
            <person name="Gilmour C.C."/>
            <person name="Elias D.A."/>
        </authorList>
    </citation>
    <scope>NUCLEOTIDE SEQUENCE [LARGE SCALE GENOMIC DNA]</scope>
    <source>
        <strain evidence="7 8">DSM 16529</strain>
    </source>
</reference>
<dbReference type="SMART" id="SM01133">
    <property type="entry name" value="DeoC"/>
    <property type="match status" value="1"/>
</dbReference>
<name>S7T783_9BACT</name>
<dbReference type="PANTHER" id="PTHR47916:SF1">
    <property type="entry name" value="3-HYDROXY-5-PHOSPHONOOXYPENTANE-2,4-DIONE THIOLASE"/>
    <property type="match status" value="1"/>
</dbReference>